<dbReference type="InterPro" id="IPR003594">
    <property type="entry name" value="HATPase_dom"/>
</dbReference>
<dbReference type="PANTHER" id="PTHR34220:SF7">
    <property type="entry name" value="SENSOR HISTIDINE KINASE YPDA"/>
    <property type="match status" value="1"/>
</dbReference>
<dbReference type="GO" id="GO:0005524">
    <property type="term" value="F:ATP binding"/>
    <property type="evidence" value="ECO:0007669"/>
    <property type="project" value="UniProtKB-KW"/>
</dbReference>
<evidence type="ECO:0000313" key="2">
    <source>
        <dbReference type="EMBL" id="MDG0811345.1"/>
    </source>
</evidence>
<organism evidence="2 3">
    <name type="scientific">Cohnella rhizosphaerae</name>
    <dbReference type="NCBI Taxonomy" id="1457232"/>
    <lineage>
        <taxon>Bacteria</taxon>
        <taxon>Bacillati</taxon>
        <taxon>Bacillota</taxon>
        <taxon>Bacilli</taxon>
        <taxon>Bacillales</taxon>
        <taxon>Paenibacillaceae</taxon>
        <taxon>Cohnella</taxon>
    </lineage>
</organism>
<gene>
    <name evidence="2" type="ORF">OMP40_19715</name>
</gene>
<dbReference type="Gene3D" id="3.30.565.10">
    <property type="entry name" value="Histidine kinase-like ATPase, C-terminal domain"/>
    <property type="match status" value="1"/>
</dbReference>
<dbReference type="InterPro" id="IPR010559">
    <property type="entry name" value="Sig_transdc_His_kin_internal"/>
</dbReference>
<accession>A0A9X4QU41</accession>
<name>A0A9X4QU41_9BACL</name>
<dbReference type="Pfam" id="PF06580">
    <property type="entry name" value="His_kinase"/>
    <property type="match status" value="1"/>
</dbReference>
<dbReference type="PANTHER" id="PTHR34220">
    <property type="entry name" value="SENSOR HISTIDINE KINASE YPDA"/>
    <property type="match status" value="1"/>
</dbReference>
<dbReference type="RefSeq" id="WP_277533899.1">
    <property type="nucleotide sequence ID" value="NZ_JAPDIA010000007.1"/>
</dbReference>
<evidence type="ECO:0000259" key="1">
    <source>
        <dbReference type="SMART" id="SM00387"/>
    </source>
</evidence>
<protein>
    <submittedName>
        <fullName evidence="2">ATP-binding protein</fullName>
    </submittedName>
</protein>
<dbReference type="InterPro" id="IPR050640">
    <property type="entry name" value="Bact_2-comp_sensor_kinase"/>
</dbReference>
<dbReference type="AlphaFoldDB" id="A0A9X4QU41"/>
<dbReference type="SMART" id="SM00387">
    <property type="entry name" value="HATPase_c"/>
    <property type="match status" value="1"/>
</dbReference>
<dbReference type="EMBL" id="JAPDIA010000007">
    <property type="protein sequence ID" value="MDG0811345.1"/>
    <property type="molecule type" value="Genomic_DNA"/>
</dbReference>
<keyword evidence="2" id="KW-0547">Nucleotide-binding</keyword>
<reference evidence="2" key="1">
    <citation type="submission" date="2022-10" db="EMBL/GenBank/DDBJ databases">
        <title>Comparative genomic analysis of Cohnella hashimotonis sp. nov., isolated from the International Space Station.</title>
        <authorList>
            <person name="Simpson A."/>
            <person name="Venkateswaran K."/>
        </authorList>
    </citation>
    <scope>NUCLEOTIDE SEQUENCE</scope>
    <source>
        <strain evidence="2">DSM 28161</strain>
    </source>
</reference>
<comment type="caution">
    <text evidence="2">The sequence shown here is derived from an EMBL/GenBank/DDBJ whole genome shotgun (WGS) entry which is preliminary data.</text>
</comment>
<dbReference type="GO" id="GO:0000155">
    <property type="term" value="F:phosphorelay sensor kinase activity"/>
    <property type="evidence" value="ECO:0007669"/>
    <property type="project" value="InterPro"/>
</dbReference>
<sequence length="190" mass="21395">MSESGAADETRRLIISLSRLFKLGLNQGLEMTTLGLELEHVEHYLRIQQASYEGLFDYEIRRSFDASLLGMPMLKILLQPLVENSILHGFKDFTDGGRILIEVEDEGGTLRVAVTDNGAGMDAEEATRTIAQEPQESEAIDAGRKGYALRNVYRRILLHYGERAEFRLESEPFAQTRITILLPLPEGNEK</sequence>
<dbReference type="Proteomes" id="UP001153404">
    <property type="component" value="Unassembled WGS sequence"/>
</dbReference>
<keyword evidence="3" id="KW-1185">Reference proteome</keyword>
<keyword evidence="2" id="KW-0067">ATP-binding</keyword>
<proteinExistence type="predicted"/>
<dbReference type="GO" id="GO:0016020">
    <property type="term" value="C:membrane"/>
    <property type="evidence" value="ECO:0007669"/>
    <property type="project" value="InterPro"/>
</dbReference>
<dbReference type="InterPro" id="IPR036890">
    <property type="entry name" value="HATPase_C_sf"/>
</dbReference>
<evidence type="ECO:0000313" key="3">
    <source>
        <dbReference type="Proteomes" id="UP001153404"/>
    </source>
</evidence>
<feature type="domain" description="Histidine kinase/HSP90-like ATPase" evidence="1">
    <location>
        <begin position="69"/>
        <end position="186"/>
    </location>
</feature>
<dbReference type="Pfam" id="PF02518">
    <property type="entry name" value="HATPase_c"/>
    <property type="match status" value="1"/>
</dbReference>
<dbReference type="SUPFAM" id="SSF55874">
    <property type="entry name" value="ATPase domain of HSP90 chaperone/DNA topoisomerase II/histidine kinase"/>
    <property type="match status" value="1"/>
</dbReference>